<dbReference type="Proteomes" id="UP000095283">
    <property type="component" value="Unplaced"/>
</dbReference>
<keyword evidence="1" id="KW-1185">Reference proteome</keyword>
<organism evidence="1 2">
    <name type="scientific">Heterorhabditis bacteriophora</name>
    <name type="common">Entomopathogenic nematode worm</name>
    <dbReference type="NCBI Taxonomy" id="37862"/>
    <lineage>
        <taxon>Eukaryota</taxon>
        <taxon>Metazoa</taxon>
        <taxon>Ecdysozoa</taxon>
        <taxon>Nematoda</taxon>
        <taxon>Chromadorea</taxon>
        <taxon>Rhabditida</taxon>
        <taxon>Rhabditina</taxon>
        <taxon>Rhabditomorpha</taxon>
        <taxon>Strongyloidea</taxon>
        <taxon>Heterorhabditidae</taxon>
        <taxon>Heterorhabditis</taxon>
    </lineage>
</organism>
<accession>A0A1I7WTJ0</accession>
<name>A0A1I7WTJ0_HETBA</name>
<protein>
    <submittedName>
        <fullName evidence="2">MFS transporter</fullName>
    </submittedName>
</protein>
<sequence length="52" mass="6058">MGTFTVPFFLRKAVWDKRGYWALSAVIFYFGRCWEQAGYTKAEMMKVGVISI</sequence>
<evidence type="ECO:0000313" key="2">
    <source>
        <dbReference type="WBParaSite" id="Hba_08500"/>
    </source>
</evidence>
<evidence type="ECO:0000313" key="1">
    <source>
        <dbReference type="Proteomes" id="UP000095283"/>
    </source>
</evidence>
<proteinExistence type="predicted"/>
<dbReference type="WBParaSite" id="Hba_08500">
    <property type="protein sequence ID" value="Hba_08500"/>
    <property type="gene ID" value="Hba_08500"/>
</dbReference>
<reference evidence="2" key="1">
    <citation type="submission" date="2016-11" db="UniProtKB">
        <authorList>
            <consortium name="WormBaseParasite"/>
        </authorList>
    </citation>
    <scope>IDENTIFICATION</scope>
</reference>
<dbReference type="AlphaFoldDB" id="A0A1I7WTJ0"/>